<dbReference type="AlphaFoldDB" id="A0A8S0VIS5"/>
<proteinExistence type="predicted"/>
<accession>A0A8S0VIS5</accession>
<sequence>MRSGLPELEMTMSYGKLARPLTTQAWFMVLDKSGLAHWSMTQAWASSLIKRRALGQRMGPTVCSIKIAHEPL</sequence>
<comment type="caution">
    <text evidence="1">The sequence shown here is derived from an EMBL/GenBank/DDBJ whole genome shotgun (WGS) entry which is preliminary data.</text>
</comment>
<feature type="non-terminal residue" evidence="1">
    <location>
        <position position="72"/>
    </location>
</feature>
<evidence type="ECO:0000313" key="2">
    <source>
        <dbReference type="Proteomes" id="UP000594638"/>
    </source>
</evidence>
<organism evidence="1 2">
    <name type="scientific">Olea europaea subsp. europaea</name>
    <dbReference type="NCBI Taxonomy" id="158383"/>
    <lineage>
        <taxon>Eukaryota</taxon>
        <taxon>Viridiplantae</taxon>
        <taxon>Streptophyta</taxon>
        <taxon>Embryophyta</taxon>
        <taxon>Tracheophyta</taxon>
        <taxon>Spermatophyta</taxon>
        <taxon>Magnoliopsida</taxon>
        <taxon>eudicotyledons</taxon>
        <taxon>Gunneridae</taxon>
        <taxon>Pentapetalae</taxon>
        <taxon>asterids</taxon>
        <taxon>lamiids</taxon>
        <taxon>Lamiales</taxon>
        <taxon>Oleaceae</taxon>
        <taxon>Oleeae</taxon>
        <taxon>Olea</taxon>
    </lineage>
</organism>
<reference evidence="1 2" key="1">
    <citation type="submission" date="2019-12" db="EMBL/GenBank/DDBJ databases">
        <authorList>
            <person name="Alioto T."/>
            <person name="Alioto T."/>
            <person name="Gomez Garrido J."/>
        </authorList>
    </citation>
    <scope>NUCLEOTIDE SEQUENCE [LARGE SCALE GENOMIC DNA]</scope>
</reference>
<dbReference type="Proteomes" id="UP000594638">
    <property type="component" value="Unassembled WGS sequence"/>
</dbReference>
<evidence type="ECO:0000313" key="1">
    <source>
        <dbReference type="EMBL" id="CAA3031197.1"/>
    </source>
</evidence>
<name>A0A8S0VIS5_OLEEU</name>
<keyword evidence="2" id="KW-1185">Reference proteome</keyword>
<dbReference type="EMBL" id="CACTIH010009427">
    <property type="protein sequence ID" value="CAA3031197.1"/>
    <property type="molecule type" value="Genomic_DNA"/>
</dbReference>
<protein>
    <submittedName>
        <fullName evidence="1">Uncharacterized protein</fullName>
    </submittedName>
</protein>
<gene>
    <name evidence="1" type="ORF">OLEA9_A093358</name>
</gene>
<dbReference type="Gramene" id="OE9A093358T1">
    <property type="protein sequence ID" value="OE9A093358C1"/>
    <property type="gene ID" value="OE9A093358"/>
</dbReference>